<reference evidence="1 2" key="1">
    <citation type="submission" date="2022-05" db="EMBL/GenBank/DDBJ databases">
        <authorList>
            <consortium name="Genoscope - CEA"/>
            <person name="William W."/>
        </authorList>
    </citation>
    <scope>NUCLEOTIDE SEQUENCE [LARGE SCALE GENOMIC DNA]</scope>
</reference>
<dbReference type="EMBL" id="CALNXK010000313">
    <property type="protein sequence ID" value="CAH3182060.1"/>
    <property type="molecule type" value="Genomic_DNA"/>
</dbReference>
<sequence>MLKPGTAQTFEDYFNYVFAPYIARQLETVQRVDVVWDVYHEDSLKRCTREKRGYGRRRKMEIANGKEIYATHGETVMTSSNRTEMNSLSPCSHEEADTRLMVHALDASLKGHRRVKIRTNDTDVVVLAISVANTLPADEMWITFGLGKHVYNLAAHSIATSLGQDKASTAWDTWMVFPELTPVLRSLKSSPANIAEDSMDVIERFVVLLYDRTSSLTKVNESRQELFSKKSRNLDNIPPTRAALVQHTKRAVFQGGYWLPYWTSLPQVKDTCSELIKCSCKSACRGRCKCSKANLACTGLCKCGGNCN</sequence>
<accession>A0ABN8RUN6</accession>
<dbReference type="PANTHER" id="PTHR46704">
    <property type="entry name" value="CXC DOMAIN-CONTAINING PROTEIN-RELATED"/>
    <property type="match status" value="1"/>
</dbReference>
<keyword evidence="2" id="KW-1185">Reference proteome</keyword>
<protein>
    <recommendedName>
        <fullName evidence="3">Tesmin/TSO1-like CXC domain-containing protein</fullName>
    </recommendedName>
</protein>
<evidence type="ECO:0000313" key="1">
    <source>
        <dbReference type="EMBL" id="CAH3182060.1"/>
    </source>
</evidence>
<proteinExistence type="predicted"/>
<dbReference type="PANTHER" id="PTHR46704:SF1">
    <property type="entry name" value="TELOMERE LENGTH REGULATION PROTEIN TEL2 HOMOLOG"/>
    <property type="match status" value="1"/>
</dbReference>
<gene>
    <name evidence="1" type="ORF">PLOB_00026362</name>
</gene>
<name>A0ABN8RUN6_9CNID</name>
<comment type="caution">
    <text evidence="1">The sequence shown here is derived from an EMBL/GenBank/DDBJ whole genome shotgun (WGS) entry which is preliminary data.</text>
</comment>
<evidence type="ECO:0000313" key="2">
    <source>
        <dbReference type="Proteomes" id="UP001159405"/>
    </source>
</evidence>
<organism evidence="1 2">
    <name type="scientific">Porites lobata</name>
    <dbReference type="NCBI Taxonomy" id="104759"/>
    <lineage>
        <taxon>Eukaryota</taxon>
        <taxon>Metazoa</taxon>
        <taxon>Cnidaria</taxon>
        <taxon>Anthozoa</taxon>
        <taxon>Hexacorallia</taxon>
        <taxon>Scleractinia</taxon>
        <taxon>Fungiina</taxon>
        <taxon>Poritidae</taxon>
        <taxon>Porites</taxon>
    </lineage>
</organism>
<evidence type="ECO:0008006" key="3">
    <source>
        <dbReference type="Google" id="ProtNLM"/>
    </source>
</evidence>
<dbReference type="Proteomes" id="UP001159405">
    <property type="component" value="Unassembled WGS sequence"/>
</dbReference>